<dbReference type="CDD" id="cd00037">
    <property type="entry name" value="CLECT"/>
    <property type="match status" value="1"/>
</dbReference>
<protein>
    <submittedName>
        <fullName evidence="5">C-type lectin domain-containing protein</fullName>
    </submittedName>
</protein>
<dbReference type="WBParaSite" id="ACRNAN_scaffold8956.g12309.t1">
    <property type="protein sequence ID" value="ACRNAN_scaffold8956.g12309.t1"/>
    <property type="gene ID" value="ACRNAN_scaffold8956.g12309"/>
</dbReference>
<dbReference type="InterPro" id="IPR016187">
    <property type="entry name" value="CTDL_fold"/>
</dbReference>
<feature type="signal peptide" evidence="2">
    <location>
        <begin position="1"/>
        <end position="23"/>
    </location>
</feature>
<dbReference type="AlphaFoldDB" id="A0A914EL43"/>
<feature type="domain" description="C-type lectin" evidence="3">
    <location>
        <begin position="40"/>
        <end position="176"/>
    </location>
</feature>
<dbReference type="SMART" id="SM00034">
    <property type="entry name" value="CLECT"/>
    <property type="match status" value="1"/>
</dbReference>
<evidence type="ECO:0000313" key="5">
    <source>
        <dbReference type="WBParaSite" id="ACRNAN_scaffold8956.g12309.t1"/>
    </source>
</evidence>
<dbReference type="InterPro" id="IPR001304">
    <property type="entry name" value="C-type_lectin-like"/>
</dbReference>
<dbReference type="Proteomes" id="UP000887540">
    <property type="component" value="Unplaced"/>
</dbReference>
<sequence length="188" mass="20468">MDGKIAIFVFVLIARLGSDQVNAQVCTHPYCRTGYTYDAATNFCYKYVGTPATYAAATQYCANDCSAIASIRFSQENDFIDKLILQSNTNVNKKTWIGFAVNTQAVQWQWTDQGPITYTNWYQNKPVTAGCINGVAPWGNGNGCVNFQPTGSGCDGGSNYWENFYSCATALPFVCKQTPICGSAGKSS</sequence>
<dbReference type="Pfam" id="PF00059">
    <property type="entry name" value="Lectin_C"/>
    <property type="match status" value="1"/>
</dbReference>
<keyword evidence="4" id="KW-1185">Reference proteome</keyword>
<name>A0A914EL43_9BILA</name>
<keyword evidence="1" id="KW-1015">Disulfide bond</keyword>
<feature type="chain" id="PRO_5037092498" evidence="2">
    <location>
        <begin position="24"/>
        <end position="188"/>
    </location>
</feature>
<dbReference type="PANTHER" id="PTHR22991">
    <property type="entry name" value="PROTEIN CBG13490"/>
    <property type="match status" value="1"/>
</dbReference>
<evidence type="ECO:0000259" key="3">
    <source>
        <dbReference type="PROSITE" id="PS50041"/>
    </source>
</evidence>
<organism evidence="4 5">
    <name type="scientific">Acrobeloides nanus</name>
    <dbReference type="NCBI Taxonomy" id="290746"/>
    <lineage>
        <taxon>Eukaryota</taxon>
        <taxon>Metazoa</taxon>
        <taxon>Ecdysozoa</taxon>
        <taxon>Nematoda</taxon>
        <taxon>Chromadorea</taxon>
        <taxon>Rhabditida</taxon>
        <taxon>Tylenchina</taxon>
        <taxon>Cephalobomorpha</taxon>
        <taxon>Cephaloboidea</taxon>
        <taxon>Cephalobidae</taxon>
        <taxon>Acrobeloides</taxon>
    </lineage>
</organism>
<evidence type="ECO:0000256" key="1">
    <source>
        <dbReference type="ARBA" id="ARBA00023157"/>
    </source>
</evidence>
<dbReference type="InterPro" id="IPR016186">
    <property type="entry name" value="C-type_lectin-like/link_sf"/>
</dbReference>
<keyword evidence="2" id="KW-0732">Signal</keyword>
<evidence type="ECO:0000313" key="4">
    <source>
        <dbReference type="Proteomes" id="UP000887540"/>
    </source>
</evidence>
<accession>A0A914EL43</accession>
<proteinExistence type="predicted"/>
<dbReference type="PROSITE" id="PS50041">
    <property type="entry name" value="C_TYPE_LECTIN_2"/>
    <property type="match status" value="1"/>
</dbReference>
<dbReference type="InterPro" id="IPR050976">
    <property type="entry name" value="Snaclec"/>
</dbReference>
<evidence type="ECO:0000256" key="2">
    <source>
        <dbReference type="SAM" id="SignalP"/>
    </source>
</evidence>
<dbReference type="Gene3D" id="3.10.100.10">
    <property type="entry name" value="Mannose-Binding Protein A, subunit A"/>
    <property type="match status" value="1"/>
</dbReference>
<dbReference type="PANTHER" id="PTHR22991:SF40">
    <property type="entry name" value="PROTEIN CBG13490"/>
    <property type="match status" value="1"/>
</dbReference>
<dbReference type="SUPFAM" id="SSF56436">
    <property type="entry name" value="C-type lectin-like"/>
    <property type="match status" value="1"/>
</dbReference>
<reference evidence="5" key="1">
    <citation type="submission" date="2022-11" db="UniProtKB">
        <authorList>
            <consortium name="WormBaseParasite"/>
        </authorList>
    </citation>
    <scope>IDENTIFICATION</scope>
</reference>